<dbReference type="InterPro" id="IPR007534">
    <property type="entry name" value="LuxE"/>
</dbReference>
<dbReference type="AlphaFoldDB" id="A0A7Y2H1R9"/>
<reference evidence="2 3" key="1">
    <citation type="submission" date="2020-03" db="EMBL/GenBank/DDBJ databases">
        <title>Metabolic flexibility allows generalist bacteria to become dominant in a frequently disturbed ecosystem.</title>
        <authorList>
            <person name="Chen Y.-J."/>
            <person name="Leung P.M."/>
            <person name="Bay S.K."/>
            <person name="Hugenholtz P."/>
            <person name="Kessler A.J."/>
            <person name="Shelley G."/>
            <person name="Waite D.W."/>
            <person name="Cook P.L."/>
            <person name="Greening C."/>
        </authorList>
    </citation>
    <scope>NUCLEOTIDE SEQUENCE [LARGE SCALE GENOMIC DNA]</scope>
    <source>
        <strain evidence="2">SS_bin_28</strain>
    </source>
</reference>
<dbReference type="GO" id="GO:0047474">
    <property type="term" value="F:long-chain fatty acid--protein ligase activity"/>
    <property type="evidence" value="ECO:0007669"/>
    <property type="project" value="InterPro"/>
</dbReference>
<sequence>MVTPNQPSGTPGAAKGRGLPTIIQRVAAFIADPETENFEDLALDVISYQKEHNPAFGALFSREQSSGLSHWSEVPWVPTEAFRSFKLSTAPEQRVFLTSGTSGSSSGKHYLPDTGLYDLAWKEPFRRHLLPDRQTMSVLSLIPDETEAPQSSLSYMVSRILNVFGEASSGVFVQQQELQAERLEKKLRDHIEHNLPALILGTAFSMVHFLDYLGERRLQLPVGSRIMDTGGFKGRSRELERDQLLNLYEQTLGIPETHVVGEYGMTELCSQYYEATLVRHQQSKDPKRIYVAPHWVRTQILNPETLQPQPKGHRGLVAHFDLANAWTVSSVLTGDLGVLVEDGFLVFGRAPGTELRGCSLSSEFLELKHDTP</sequence>
<dbReference type="SUPFAM" id="SSF56801">
    <property type="entry name" value="Acetyl-CoA synthetase-like"/>
    <property type="match status" value="1"/>
</dbReference>
<feature type="domain" description="Acyl-protein synthetase LuxE" evidence="1">
    <location>
        <begin position="73"/>
        <end position="361"/>
    </location>
</feature>
<dbReference type="InterPro" id="IPR042099">
    <property type="entry name" value="ANL_N_sf"/>
</dbReference>
<dbReference type="Pfam" id="PF04443">
    <property type="entry name" value="LuxE"/>
    <property type="match status" value="1"/>
</dbReference>
<name>A0A7Y2H1R9_UNCEI</name>
<gene>
    <name evidence="2" type="ORF">HKN21_06135</name>
</gene>
<evidence type="ECO:0000313" key="2">
    <source>
        <dbReference type="EMBL" id="NNF06319.1"/>
    </source>
</evidence>
<organism evidence="2 3">
    <name type="scientific">Eiseniibacteriota bacterium</name>
    <dbReference type="NCBI Taxonomy" id="2212470"/>
    <lineage>
        <taxon>Bacteria</taxon>
        <taxon>Candidatus Eiseniibacteriota</taxon>
    </lineage>
</organism>
<dbReference type="Proteomes" id="UP000547674">
    <property type="component" value="Unassembled WGS sequence"/>
</dbReference>
<protein>
    <recommendedName>
        <fullName evidence="1">Acyl-protein synthetase LuxE domain-containing protein</fullName>
    </recommendedName>
</protein>
<comment type="caution">
    <text evidence="2">The sequence shown here is derived from an EMBL/GenBank/DDBJ whole genome shotgun (WGS) entry which is preliminary data.</text>
</comment>
<evidence type="ECO:0000259" key="1">
    <source>
        <dbReference type="Pfam" id="PF04443"/>
    </source>
</evidence>
<evidence type="ECO:0000313" key="3">
    <source>
        <dbReference type="Proteomes" id="UP000547674"/>
    </source>
</evidence>
<accession>A0A7Y2H1R9</accession>
<dbReference type="GO" id="GO:0008218">
    <property type="term" value="P:bioluminescence"/>
    <property type="evidence" value="ECO:0007669"/>
    <property type="project" value="InterPro"/>
</dbReference>
<proteinExistence type="predicted"/>
<dbReference type="EMBL" id="JABDJR010000230">
    <property type="protein sequence ID" value="NNF06319.1"/>
    <property type="molecule type" value="Genomic_DNA"/>
</dbReference>
<dbReference type="Gene3D" id="3.40.50.12780">
    <property type="entry name" value="N-terminal domain of ligase-like"/>
    <property type="match status" value="1"/>
</dbReference>